<sequence>MTSDVVSKLEDIMLCNTFQRSLADLVCIVSIFQETGKSWERLLQAEAFSTVKVSIGGREVAVSDHSCLQHILVTDLASQAEALLDSIRTSVGELVSRQSDPQFLDQVNVAYLNTVDDHLRNLLHRVKSAMVPSG</sequence>
<gene>
    <name evidence="1" type="ORF">LX32DRAFT_694776</name>
</gene>
<organism evidence="1 2">
    <name type="scientific">Colletotrichum zoysiae</name>
    <dbReference type="NCBI Taxonomy" id="1216348"/>
    <lineage>
        <taxon>Eukaryota</taxon>
        <taxon>Fungi</taxon>
        <taxon>Dikarya</taxon>
        <taxon>Ascomycota</taxon>
        <taxon>Pezizomycotina</taxon>
        <taxon>Sordariomycetes</taxon>
        <taxon>Hypocreomycetidae</taxon>
        <taxon>Glomerellales</taxon>
        <taxon>Glomerellaceae</taxon>
        <taxon>Colletotrichum</taxon>
        <taxon>Colletotrichum graminicola species complex</taxon>
    </lineage>
</organism>
<name>A0AAD9M366_9PEZI</name>
<protein>
    <submittedName>
        <fullName evidence="1">Uncharacterized protein</fullName>
    </submittedName>
</protein>
<proteinExistence type="predicted"/>
<evidence type="ECO:0000313" key="1">
    <source>
        <dbReference type="EMBL" id="KAK2027480.1"/>
    </source>
</evidence>
<comment type="caution">
    <text evidence="1">The sequence shown here is derived from an EMBL/GenBank/DDBJ whole genome shotgun (WGS) entry which is preliminary data.</text>
</comment>
<reference evidence="1" key="1">
    <citation type="submission" date="2021-06" db="EMBL/GenBank/DDBJ databases">
        <title>Comparative genomics, transcriptomics and evolutionary studies reveal genomic signatures of adaptation to plant cell wall in hemibiotrophic fungi.</title>
        <authorList>
            <consortium name="DOE Joint Genome Institute"/>
            <person name="Baroncelli R."/>
            <person name="Diaz J.F."/>
            <person name="Benocci T."/>
            <person name="Peng M."/>
            <person name="Battaglia E."/>
            <person name="Haridas S."/>
            <person name="Andreopoulos W."/>
            <person name="Labutti K."/>
            <person name="Pangilinan J."/>
            <person name="Floch G.L."/>
            <person name="Makela M.R."/>
            <person name="Henrissat B."/>
            <person name="Grigoriev I.V."/>
            <person name="Crouch J.A."/>
            <person name="De Vries R.P."/>
            <person name="Sukno S.A."/>
            <person name="Thon M.R."/>
        </authorList>
    </citation>
    <scope>NUCLEOTIDE SEQUENCE</scope>
    <source>
        <strain evidence="1">MAFF235873</strain>
    </source>
</reference>
<dbReference type="Proteomes" id="UP001232148">
    <property type="component" value="Unassembled WGS sequence"/>
</dbReference>
<keyword evidence="2" id="KW-1185">Reference proteome</keyword>
<dbReference type="EMBL" id="MU842894">
    <property type="protein sequence ID" value="KAK2027480.1"/>
    <property type="molecule type" value="Genomic_DNA"/>
</dbReference>
<evidence type="ECO:0000313" key="2">
    <source>
        <dbReference type="Proteomes" id="UP001232148"/>
    </source>
</evidence>
<accession>A0AAD9M366</accession>
<dbReference type="AlphaFoldDB" id="A0AAD9M366"/>